<sequence length="83" mass="9688">MENDIKTIPVRITVEKTIRFERCLDVTPEQLEEIRAGESPLVNSLLEHFDLEVKESLAKESLDQELDYSVVNRDTEQVLVDWE</sequence>
<comment type="caution">
    <text evidence="1">The sequence shown here is derived from an EMBL/GenBank/DDBJ whole genome shotgun (WGS) entry which is preliminary data.</text>
</comment>
<dbReference type="EMBL" id="JAKNFS010000029">
    <property type="protein sequence ID" value="MCG4767019.1"/>
    <property type="molecule type" value="Genomic_DNA"/>
</dbReference>
<dbReference type="RefSeq" id="WP_117802180.1">
    <property type="nucleotide sequence ID" value="NZ_JAKNFS010000029.1"/>
</dbReference>
<proteinExistence type="predicted"/>
<name>A0AAE3F4Z8_9FIRM</name>
<gene>
    <name evidence="1" type="ORF">L0N21_16120</name>
</gene>
<evidence type="ECO:0000313" key="2">
    <source>
        <dbReference type="Proteomes" id="UP001199915"/>
    </source>
</evidence>
<reference evidence="1" key="1">
    <citation type="submission" date="2022-01" db="EMBL/GenBank/DDBJ databases">
        <title>Collection of gut derived symbiotic bacterial strains cultured from healthy donors.</title>
        <authorList>
            <person name="Lin H."/>
            <person name="Kohout C."/>
            <person name="Waligurski E."/>
            <person name="Pamer E.G."/>
        </authorList>
    </citation>
    <scope>NUCLEOTIDE SEQUENCE</scope>
    <source>
        <strain evidence="1">DFI.5.49</strain>
    </source>
</reference>
<organism evidence="1 2">
    <name type="scientific">Fusicatenibacter saccharivorans</name>
    <dbReference type="NCBI Taxonomy" id="1150298"/>
    <lineage>
        <taxon>Bacteria</taxon>
        <taxon>Bacillati</taxon>
        <taxon>Bacillota</taxon>
        <taxon>Clostridia</taxon>
        <taxon>Lachnospirales</taxon>
        <taxon>Lachnospiraceae</taxon>
        <taxon>Fusicatenibacter</taxon>
    </lineage>
</organism>
<dbReference type="Proteomes" id="UP001199915">
    <property type="component" value="Unassembled WGS sequence"/>
</dbReference>
<dbReference type="AlphaFoldDB" id="A0AAE3F4Z8"/>
<dbReference type="GeneID" id="79855302"/>
<accession>A0AAE3F4Z8</accession>
<protein>
    <submittedName>
        <fullName evidence="1">Uncharacterized protein</fullName>
    </submittedName>
</protein>
<evidence type="ECO:0000313" key="1">
    <source>
        <dbReference type="EMBL" id="MCG4767019.1"/>
    </source>
</evidence>